<evidence type="ECO:0000313" key="2">
    <source>
        <dbReference type="EMBL" id="EER02220.1"/>
    </source>
</evidence>
<dbReference type="GeneID" id="9055203"/>
<dbReference type="RefSeq" id="XP_002769502.1">
    <property type="nucleotide sequence ID" value="XM_002769456.1"/>
</dbReference>
<dbReference type="PANTHER" id="PTHR20991">
    <property type="entry name" value="PARATHYROID HORMONE-RESPONSIVE B1 GENE"/>
    <property type="match status" value="1"/>
</dbReference>
<dbReference type="InterPro" id="IPR026511">
    <property type="entry name" value="PTHB1"/>
</dbReference>
<dbReference type="InterPro" id="IPR028073">
    <property type="entry name" value="PHTB1_N_dom"/>
</dbReference>
<accession>C5LM23</accession>
<name>C5LM23_PERM5</name>
<feature type="domain" description="PTHB1 N-terminal" evidence="1">
    <location>
        <begin position="46"/>
        <end position="109"/>
    </location>
</feature>
<dbReference type="PANTHER" id="PTHR20991:SF0">
    <property type="entry name" value="PROTEIN PTHB1"/>
    <property type="match status" value="1"/>
</dbReference>
<evidence type="ECO:0000313" key="3">
    <source>
        <dbReference type="Proteomes" id="UP000007800"/>
    </source>
</evidence>
<keyword evidence="3" id="KW-1185">Reference proteome</keyword>
<dbReference type="EMBL" id="GG683381">
    <property type="protein sequence ID" value="EER02220.1"/>
    <property type="molecule type" value="Genomic_DNA"/>
</dbReference>
<dbReference type="GO" id="GO:0016020">
    <property type="term" value="C:membrane"/>
    <property type="evidence" value="ECO:0007669"/>
    <property type="project" value="TreeGrafter"/>
</dbReference>
<evidence type="ECO:0000259" key="1">
    <source>
        <dbReference type="Pfam" id="PF14727"/>
    </source>
</evidence>
<dbReference type="InParanoid" id="C5LM23"/>
<reference evidence="2 3" key="1">
    <citation type="submission" date="2008-07" db="EMBL/GenBank/DDBJ databases">
        <authorList>
            <person name="El-Sayed N."/>
            <person name="Caler E."/>
            <person name="Inman J."/>
            <person name="Amedeo P."/>
            <person name="Hass B."/>
            <person name="Wortman J."/>
        </authorList>
    </citation>
    <scope>NUCLEOTIDE SEQUENCE [LARGE SCALE GENOMIC DNA]</scope>
    <source>
        <strain evidence="3">ATCC 50983 / TXsc</strain>
    </source>
</reference>
<proteinExistence type="predicted"/>
<dbReference type="Pfam" id="PF14727">
    <property type="entry name" value="PHTB1_N"/>
    <property type="match status" value="1"/>
</dbReference>
<gene>
    <name evidence="2" type="ORF">Pmar_PMAR012317</name>
</gene>
<protein>
    <recommendedName>
        <fullName evidence="1">PTHB1 N-terminal domain-containing protein</fullName>
    </recommendedName>
</protein>
<dbReference type="GO" id="GO:0060271">
    <property type="term" value="P:cilium assembly"/>
    <property type="evidence" value="ECO:0007669"/>
    <property type="project" value="TreeGrafter"/>
</dbReference>
<dbReference type="GO" id="GO:0034464">
    <property type="term" value="C:BBSome"/>
    <property type="evidence" value="ECO:0007669"/>
    <property type="project" value="InterPro"/>
</dbReference>
<dbReference type="OrthoDB" id="10262646at2759"/>
<dbReference type="Proteomes" id="UP000007800">
    <property type="component" value="Unassembled WGS sequence"/>
</dbReference>
<organism evidence="3">
    <name type="scientific">Perkinsus marinus (strain ATCC 50983 / TXsc)</name>
    <dbReference type="NCBI Taxonomy" id="423536"/>
    <lineage>
        <taxon>Eukaryota</taxon>
        <taxon>Sar</taxon>
        <taxon>Alveolata</taxon>
        <taxon>Perkinsozoa</taxon>
        <taxon>Perkinsea</taxon>
        <taxon>Perkinsida</taxon>
        <taxon>Perkinsidae</taxon>
        <taxon>Perkinsus</taxon>
    </lineage>
</organism>
<sequence length="110" mass="12052">MFERARNIFDVAQTQIVGADQEKKMQVLMDFMTRSERERTPEEIDGTAGTVVVANIDNDPAGKMKVLVGSLSGMIRIFLPRGGPTGGHTLEDLVLEKKLDGPILQLLAGR</sequence>
<dbReference type="AlphaFoldDB" id="C5LM23"/>